<dbReference type="AlphaFoldDB" id="A0ABD2CA24"/>
<gene>
    <name evidence="2" type="ORF">V1478_000040</name>
</gene>
<protein>
    <submittedName>
        <fullName evidence="2">Fatty acyl-CoA reductase wat-like isoform X2</fullName>
    </submittedName>
</protein>
<comment type="caution">
    <text evidence="2">The sequence shown here is derived from an EMBL/GenBank/DDBJ whole genome shotgun (WGS) entry which is preliminary data.</text>
</comment>
<evidence type="ECO:0000313" key="3">
    <source>
        <dbReference type="Proteomes" id="UP001607302"/>
    </source>
</evidence>
<keyword evidence="1" id="KW-0472">Membrane</keyword>
<sequence length="103" mass="12107">MILYNNYRNGPNIYVNTKSVTKDKINKHIGSIPIGMFRQLFCFIIYHLLFRSIILIKGSVEIIVDATVALIRSIHYDRSINVDLVRIRSQPIFPFRRTFHLDN</sequence>
<reference evidence="2 3" key="1">
    <citation type="journal article" date="2024" name="Ann. Entomol. Soc. Am.">
        <title>Genomic analyses of the southern and eastern yellowjacket wasps (Hymenoptera: Vespidae) reveal evolutionary signatures of social life.</title>
        <authorList>
            <person name="Catto M.A."/>
            <person name="Caine P.B."/>
            <person name="Orr S.E."/>
            <person name="Hunt B.G."/>
            <person name="Goodisman M.A.D."/>
        </authorList>
    </citation>
    <scope>NUCLEOTIDE SEQUENCE [LARGE SCALE GENOMIC DNA]</scope>
    <source>
        <strain evidence="2">233</strain>
        <tissue evidence="2">Head and thorax</tissue>
    </source>
</reference>
<evidence type="ECO:0000313" key="2">
    <source>
        <dbReference type="EMBL" id="KAL2741584.1"/>
    </source>
</evidence>
<keyword evidence="1" id="KW-1133">Transmembrane helix</keyword>
<keyword evidence="3" id="KW-1185">Reference proteome</keyword>
<dbReference type="EMBL" id="JAUDFV010000009">
    <property type="protein sequence ID" value="KAL2741584.1"/>
    <property type="molecule type" value="Genomic_DNA"/>
</dbReference>
<proteinExistence type="predicted"/>
<organism evidence="2 3">
    <name type="scientific">Vespula squamosa</name>
    <name type="common">Southern yellow jacket</name>
    <name type="synonym">Wasp</name>
    <dbReference type="NCBI Taxonomy" id="30214"/>
    <lineage>
        <taxon>Eukaryota</taxon>
        <taxon>Metazoa</taxon>
        <taxon>Ecdysozoa</taxon>
        <taxon>Arthropoda</taxon>
        <taxon>Hexapoda</taxon>
        <taxon>Insecta</taxon>
        <taxon>Pterygota</taxon>
        <taxon>Neoptera</taxon>
        <taxon>Endopterygota</taxon>
        <taxon>Hymenoptera</taxon>
        <taxon>Apocrita</taxon>
        <taxon>Aculeata</taxon>
        <taxon>Vespoidea</taxon>
        <taxon>Vespidae</taxon>
        <taxon>Vespinae</taxon>
        <taxon>Vespula</taxon>
    </lineage>
</organism>
<dbReference type="Proteomes" id="UP001607302">
    <property type="component" value="Unassembled WGS sequence"/>
</dbReference>
<accession>A0ABD2CA24</accession>
<evidence type="ECO:0000256" key="1">
    <source>
        <dbReference type="SAM" id="Phobius"/>
    </source>
</evidence>
<feature type="transmembrane region" description="Helical" evidence="1">
    <location>
        <begin position="29"/>
        <end position="49"/>
    </location>
</feature>
<keyword evidence="1" id="KW-0812">Transmembrane</keyword>
<name>A0ABD2CA24_VESSQ</name>